<evidence type="ECO:0008006" key="3">
    <source>
        <dbReference type="Google" id="ProtNLM"/>
    </source>
</evidence>
<evidence type="ECO:0000313" key="2">
    <source>
        <dbReference type="Proteomes" id="UP000610456"/>
    </source>
</evidence>
<sequence length="372" mass="42962">MKIATFNMENIFHRDRSLVKKSVSQSLTAWIEEFDDLMKRDSRVDNEFVRMRELSFLLGFHKSSLEPYVVMRRKAGQLYLRKRNACLDYKASHLTHWNGWIKLYTTPIDEIAVQNKAKLITEVNPDILLLQEVEDRQSLMEFNENFLSEDVRFDEVMVVPGNDPNGLDLGIMTKNGYGIGSIKSHSNACVNGQIIFEKDFQRYEIFTPGGTSIWILSAHLKETGADIELAFNKRRFQTKYISEVYELLTTAGHKEIVIAGTFNSPSYCASLSPLLRETSLKEVQKHPTFNVDYDEGKDASYHSLGAYRMGVNLKQKDYMLLSPELFKKVRKTGMNRRGIWPEKRGQYRIYESVQSETQQASSHPIIWTKLST</sequence>
<dbReference type="Proteomes" id="UP000610456">
    <property type="component" value="Unassembled WGS sequence"/>
</dbReference>
<dbReference type="Gene3D" id="3.60.10.10">
    <property type="entry name" value="Endonuclease/exonuclease/phosphatase"/>
    <property type="match status" value="1"/>
</dbReference>
<dbReference type="InterPro" id="IPR036691">
    <property type="entry name" value="Endo/exonu/phosph_ase_sf"/>
</dbReference>
<proteinExistence type="predicted"/>
<dbReference type="RefSeq" id="WP_189603910.1">
    <property type="nucleotide sequence ID" value="NZ_BMXB01000003.1"/>
</dbReference>
<gene>
    <name evidence="1" type="ORF">GCM10007103_12970</name>
</gene>
<evidence type="ECO:0000313" key="1">
    <source>
        <dbReference type="EMBL" id="GHA32927.1"/>
    </source>
</evidence>
<reference evidence="1" key="2">
    <citation type="submission" date="2020-09" db="EMBL/GenBank/DDBJ databases">
        <authorList>
            <person name="Sun Q."/>
            <person name="Kim S."/>
        </authorList>
    </citation>
    <scope>NUCLEOTIDE SEQUENCE</scope>
    <source>
        <strain evidence="1">KCTC 12719</strain>
    </source>
</reference>
<dbReference type="AlphaFoldDB" id="A0A918VVD3"/>
<accession>A0A918VVD3</accession>
<dbReference type="SUPFAM" id="SSF56219">
    <property type="entry name" value="DNase I-like"/>
    <property type="match status" value="1"/>
</dbReference>
<dbReference type="EMBL" id="BMXB01000003">
    <property type="protein sequence ID" value="GHA32927.1"/>
    <property type="molecule type" value="Genomic_DNA"/>
</dbReference>
<name>A0A918VVD3_9FLAO</name>
<reference evidence="1" key="1">
    <citation type="journal article" date="2014" name="Int. J. Syst. Evol. Microbiol.">
        <title>Complete genome sequence of Corynebacterium casei LMG S-19264T (=DSM 44701T), isolated from a smear-ripened cheese.</title>
        <authorList>
            <consortium name="US DOE Joint Genome Institute (JGI-PGF)"/>
            <person name="Walter F."/>
            <person name="Albersmeier A."/>
            <person name="Kalinowski J."/>
            <person name="Ruckert C."/>
        </authorList>
    </citation>
    <scope>NUCLEOTIDE SEQUENCE</scope>
    <source>
        <strain evidence="1">KCTC 12719</strain>
    </source>
</reference>
<organism evidence="1 2">
    <name type="scientific">Salinimicrobium marinum</name>
    <dbReference type="NCBI Taxonomy" id="680283"/>
    <lineage>
        <taxon>Bacteria</taxon>
        <taxon>Pseudomonadati</taxon>
        <taxon>Bacteroidota</taxon>
        <taxon>Flavobacteriia</taxon>
        <taxon>Flavobacteriales</taxon>
        <taxon>Flavobacteriaceae</taxon>
        <taxon>Salinimicrobium</taxon>
    </lineage>
</organism>
<keyword evidence="2" id="KW-1185">Reference proteome</keyword>
<protein>
    <recommendedName>
        <fullName evidence="3">Endonuclease/Exonuclease/phosphatase family protein</fullName>
    </recommendedName>
</protein>
<comment type="caution">
    <text evidence="1">The sequence shown here is derived from an EMBL/GenBank/DDBJ whole genome shotgun (WGS) entry which is preliminary data.</text>
</comment>